<protein>
    <recommendedName>
        <fullName evidence="2">DUF4283 domain-containing protein</fullName>
    </recommendedName>
</protein>
<dbReference type="PANTHER" id="PTHR34427:SF5">
    <property type="entry name" value="DUF4283 DOMAIN-CONTAINING PROTEIN"/>
    <property type="match status" value="1"/>
</dbReference>
<dbReference type="Pfam" id="PF14111">
    <property type="entry name" value="DUF4283"/>
    <property type="match status" value="1"/>
</dbReference>
<feature type="region of interest" description="Disordered" evidence="1">
    <location>
        <begin position="410"/>
        <end position="444"/>
    </location>
</feature>
<proteinExistence type="predicted"/>
<dbReference type="Proteomes" id="UP000288805">
    <property type="component" value="Unassembled WGS sequence"/>
</dbReference>
<accession>A0A438H566</accession>
<comment type="caution">
    <text evidence="3">The sequence shown here is derived from an EMBL/GenBank/DDBJ whole genome shotgun (WGS) entry which is preliminary data.</text>
</comment>
<dbReference type="EMBL" id="QGNW01000276">
    <property type="protein sequence ID" value="RVW79716.1"/>
    <property type="molecule type" value="Genomic_DNA"/>
</dbReference>
<evidence type="ECO:0000313" key="4">
    <source>
        <dbReference type="Proteomes" id="UP000288805"/>
    </source>
</evidence>
<sequence length="460" mass="52582">MEERERPRERVCERDGEESWFQGAYGDSTGYLQSGGRKRRFGVESKTFEVETEEKKGRMQIFIVERKGGVSSWIKLGPASLGPLIEGLVFCTKDTRTGHWEKLWQENGRYFSLVCGENKGGCFLRLGVIDREKKRFSIFVPRGRGAKRGWALMVEALREMESISHRQVRQKDKDKFWKPMLGKSFAEVVKHNRSIGEEVARVKVDNKAISVNLEKLTHCLVGCWDPMLGGGEDLRSWGTQMAKLWGLKGNLGLAKLEDGKALLEFEMITEAEKALDDGEISVGGLVMRLEKWSQMTGCLMEEEREREAWVRVVGLPISLWDRDILSKIGEGCGGFVDIDVKTERMEELQWARIRVRIKDEKIPNMVDIWVENMCYSLTLWWETRPTLRALPTDEKGKPFVTDGEVEGEFKPREGKRVREAEGGTRLEEQTQSADGTRRLTYGSGRPMDCYRGFGGSHLRP</sequence>
<name>A0A438H566_VITVI</name>
<dbReference type="AlphaFoldDB" id="A0A438H566"/>
<evidence type="ECO:0000259" key="2">
    <source>
        <dbReference type="Pfam" id="PF14111"/>
    </source>
</evidence>
<reference evidence="3 4" key="1">
    <citation type="journal article" date="2018" name="PLoS Genet.">
        <title>Population sequencing reveals clonal diversity and ancestral inbreeding in the grapevine cultivar Chardonnay.</title>
        <authorList>
            <person name="Roach M.J."/>
            <person name="Johnson D.L."/>
            <person name="Bohlmann J."/>
            <person name="van Vuuren H.J."/>
            <person name="Jones S.J."/>
            <person name="Pretorius I.S."/>
            <person name="Schmidt S.A."/>
            <person name="Borneman A.R."/>
        </authorList>
    </citation>
    <scope>NUCLEOTIDE SEQUENCE [LARGE SCALE GENOMIC DNA]</scope>
    <source>
        <strain evidence="4">cv. Chardonnay</strain>
        <tissue evidence="3">Leaf</tissue>
    </source>
</reference>
<dbReference type="InterPro" id="IPR025558">
    <property type="entry name" value="DUF4283"/>
</dbReference>
<organism evidence="3 4">
    <name type="scientific">Vitis vinifera</name>
    <name type="common">Grape</name>
    <dbReference type="NCBI Taxonomy" id="29760"/>
    <lineage>
        <taxon>Eukaryota</taxon>
        <taxon>Viridiplantae</taxon>
        <taxon>Streptophyta</taxon>
        <taxon>Embryophyta</taxon>
        <taxon>Tracheophyta</taxon>
        <taxon>Spermatophyta</taxon>
        <taxon>Magnoliopsida</taxon>
        <taxon>eudicotyledons</taxon>
        <taxon>Gunneridae</taxon>
        <taxon>Pentapetalae</taxon>
        <taxon>rosids</taxon>
        <taxon>Vitales</taxon>
        <taxon>Vitaceae</taxon>
        <taxon>Viteae</taxon>
        <taxon>Vitis</taxon>
    </lineage>
</organism>
<dbReference type="PANTHER" id="PTHR34427">
    <property type="entry name" value="DUF4283 DOMAIN PROTEIN"/>
    <property type="match status" value="1"/>
</dbReference>
<evidence type="ECO:0000256" key="1">
    <source>
        <dbReference type="SAM" id="MobiDB-lite"/>
    </source>
</evidence>
<evidence type="ECO:0000313" key="3">
    <source>
        <dbReference type="EMBL" id="RVW79716.1"/>
    </source>
</evidence>
<gene>
    <name evidence="3" type="ORF">CK203_042404</name>
</gene>
<feature type="domain" description="DUF4283" evidence="2">
    <location>
        <begin position="213"/>
        <end position="298"/>
    </location>
</feature>
<feature type="compositionally biased region" description="Basic and acidic residues" evidence="1">
    <location>
        <begin position="410"/>
        <end position="428"/>
    </location>
</feature>